<proteinExistence type="predicted"/>
<evidence type="ECO:0000313" key="6">
    <source>
        <dbReference type="Proteomes" id="UP000642938"/>
    </source>
</evidence>
<dbReference type="AlphaFoldDB" id="A0A7W6K9R5"/>
<dbReference type="InterPro" id="IPR025400">
    <property type="entry name" value="Lin1244/Lin1753-like_N"/>
</dbReference>
<dbReference type="EMBL" id="BMHZ01000001">
    <property type="protein sequence ID" value="GGG97550.1"/>
    <property type="molecule type" value="Genomic_DNA"/>
</dbReference>
<dbReference type="Pfam" id="PF14297">
    <property type="entry name" value="Lin1244_N"/>
    <property type="match status" value="1"/>
</dbReference>
<protein>
    <recommendedName>
        <fullName evidence="2">Lin1244/Lin1753-like N-terminal domain-containing protein</fullName>
    </recommendedName>
</protein>
<evidence type="ECO:0000313" key="5">
    <source>
        <dbReference type="Proteomes" id="UP000532273"/>
    </source>
</evidence>
<keyword evidence="6" id="KW-1185">Reference proteome</keyword>
<sequence length="273" mass="31779">MAREQRKDVDYFPHKCNHSAALHVIETKYGNDGYCAYYRLMEELGKAKNHYIKIANEMTFMYLVSALKVSDEIAKNIISDLVKLEVFDKHLYEEYQVIWSEDFTESVKDAYRNRVNLIFQYSDVLSEISGKNGQSSARLTQETEKKALVIPKVKKSKEKESKVEYSKEERESKNQRFSPPSQSEVEEYFSSKINETFWTETECQKEAKKFVDFYTSKNWYVGKNKMQKWKSAASGWINKKEEFNNQKNNGNGNKNSGGNSKGDQNGDKDFGQL</sequence>
<dbReference type="Proteomes" id="UP000642938">
    <property type="component" value="Unassembled WGS sequence"/>
</dbReference>
<evidence type="ECO:0000256" key="1">
    <source>
        <dbReference type="SAM" id="MobiDB-lite"/>
    </source>
</evidence>
<gene>
    <name evidence="3" type="ORF">GCM10007422_09400</name>
    <name evidence="4" type="ORF">GGQ60_001693</name>
</gene>
<evidence type="ECO:0000259" key="2">
    <source>
        <dbReference type="Pfam" id="PF14297"/>
    </source>
</evidence>
<reference evidence="6" key="2">
    <citation type="journal article" date="2019" name="Int. J. Syst. Evol. Microbiol.">
        <title>The Global Catalogue of Microorganisms (GCM) 10K type strain sequencing project: providing services to taxonomists for standard genome sequencing and annotation.</title>
        <authorList>
            <consortium name="The Broad Institute Genomics Platform"/>
            <consortium name="The Broad Institute Genome Sequencing Center for Infectious Disease"/>
            <person name="Wu L."/>
            <person name="Ma J."/>
        </authorList>
    </citation>
    <scope>NUCLEOTIDE SEQUENCE [LARGE SCALE GENOMIC DNA]</scope>
    <source>
        <strain evidence="6">CGMCC 1.15287</strain>
    </source>
</reference>
<feature type="domain" description="Lin1244/Lin1753-like N-terminal" evidence="2">
    <location>
        <begin position="11"/>
        <end position="102"/>
    </location>
</feature>
<feature type="compositionally biased region" description="Basic and acidic residues" evidence="1">
    <location>
        <begin position="160"/>
        <end position="174"/>
    </location>
</feature>
<feature type="compositionally biased region" description="Low complexity" evidence="1">
    <location>
        <begin position="245"/>
        <end position="263"/>
    </location>
</feature>
<feature type="region of interest" description="Disordered" evidence="1">
    <location>
        <begin position="160"/>
        <end position="185"/>
    </location>
</feature>
<feature type="compositionally biased region" description="Basic and acidic residues" evidence="1">
    <location>
        <begin position="264"/>
        <end position="273"/>
    </location>
</feature>
<reference evidence="3" key="4">
    <citation type="submission" date="2024-05" db="EMBL/GenBank/DDBJ databases">
        <authorList>
            <person name="Sun Q."/>
            <person name="Zhou Y."/>
        </authorList>
    </citation>
    <scope>NUCLEOTIDE SEQUENCE</scope>
    <source>
        <strain evidence="3">CGMCC 1.15287</strain>
    </source>
</reference>
<organism evidence="4 5">
    <name type="scientific">Pedobacter zeae</name>
    <dbReference type="NCBI Taxonomy" id="1737356"/>
    <lineage>
        <taxon>Bacteria</taxon>
        <taxon>Pseudomonadati</taxon>
        <taxon>Bacteroidota</taxon>
        <taxon>Sphingobacteriia</taxon>
        <taxon>Sphingobacteriales</taxon>
        <taxon>Sphingobacteriaceae</taxon>
        <taxon>Pedobacter</taxon>
    </lineage>
</organism>
<feature type="region of interest" description="Disordered" evidence="1">
    <location>
        <begin position="240"/>
        <end position="273"/>
    </location>
</feature>
<dbReference type="EMBL" id="JACIEF010000002">
    <property type="protein sequence ID" value="MBB4107712.1"/>
    <property type="molecule type" value="Genomic_DNA"/>
</dbReference>
<name>A0A7W6K9R5_9SPHI</name>
<evidence type="ECO:0000313" key="4">
    <source>
        <dbReference type="EMBL" id="MBB4107712.1"/>
    </source>
</evidence>
<evidence type="ECO:0000313" key="3">
    <source>
        <dbReference type="EMBL" id="GGG97550.1"/>
    </source>
</evidence>
<accession>A0A7W6K9R5</accession>
<dbReference type="Proteomes" id="UP000532273">
    <property type="component" value="Unassembled WGS sequence"/>
</dbReference>
<dbReference type="RefSeq" id="WP_183762163.1">
    <property type="nucleotide sequence ID" value="NZ_BMHZ01000001.1"/>
</dbReference>
<reference evidence="3" key="1">
    <citation type="journal article" date="2014" name="Int. J. Syst. Evol. Microbiol.">
        <title>Complete genome of a new Firmicutes species belonging to the dominant human colonic microbiota ('Ruminococcus bicirculans') reveals two chromosomes and a selective capacity to utilize plant glucans.</title>
        <authorList>
            <consortium name="NISC Comparative Sequencing Program"/>
            <person name="Wegmann U."/>
            <person name="Louis P."/>
            <person name="Goesmann A."/>
            <person name="Henrissat B."/>
            <person name="Duncan S.H."/>
            <person name="Flint H.J."/>
        </authorList>
    </citation>
    <scope>NUCLEOTIDE SEQUENCE</scope>
    <source>
        <strain evidence="3">CGMCC 1.15287</strain>
    </source>
</reference>
<comment type="caution">
    <text evidence="4">The sequence shown here is derived from an EMBL/GenBank/DDBJ whole genome shotgun (WGS) entry which is preliminary data.</text>
</comment>
<reference evidence="4 5" key="3">
    <citation type="submission" date="2020-08" db="EMBL/GenBank/DDBJ databases">
        <title>Genomic Encyclopedia of Type Strains, Phase IV (KMG-IV): sequencing the most valuable type-strain genomes for metagenomic binning, comparative biology and taxonomic classification.</title>
        <authorList>
            <person name="Goeker M."/>
        </authorList>
    </citation>
    <scope>NUCLEOTIDE SEQUENCE [LARGE SCALE GENOMIC DNA]</scope>
    <source>
        <strain evidence="4 5">DSM 100774</strain>
    </source>
</reference>